<comment type="similarity">
    <text evidence="1">Belongs to the pseudomonas-type ThrB family.</text>
</comment>
<accession>A0ABV6J6J7</accession>
<dbReference type="SUPFAM" id="SSF56112">
    <property type="entry name" value="Protein kinase-like (PK-like)"/>
    <property type="match status" value="1"/>
</dbReference>
<dbReference type="Pfam" id="PF01636">
    <property type="entry name" value="APH"/>
    <property type="match status" value="1"/>
</dbReference>
<reference evidence="3 4" key="1">
    <citation type="submission" date="2024-09" db="EMBL/GenBank/DDBJ databases">
        <authorList>
            <person name="Sun Q."/>
            <person name="Mori K."/>
        </authorList>
    </citation>
    <scope>NUCLEOTIDE SEQUENCE [LARGE SCALE GENOMIC DNA]</scope>
    <source>
        <strain evidence="3 4">CCM 4839</strain>
    </source>
</reference>
<organism evidence="3 4">
    <name type="scientific">Paenibacillus mendelii</name>
    <dbReference type="NCBI Taxonomy" id="206163"/>
    <lineage>
        <taxon>Bacteria</taxon>
        <taxon>Bacillati</taxon>
        <taxon>Bacillota</taxon>
        <taxon>Bacilli</taxon>
        <taxon>Bacillales</taxon>
        <taxon>Paenibacillaceae</taxon>
        <taxon>Paenibacillus</taxon>
    </lineage>
</organism>
<evidence type="ECO:0000313" key="4">
    <source>
        <dbReference type="Proteomes" id="UP001589818"/>
    </source>
</evidence>
<dbReference type="InterPro" id="IPR011009">
    <property type="entry name" value="Kinase-like_dom_sf"/>
</dbReference>
<feature type="domain" description="Aminoglycoside phosphotransferase" evidence="2">
    <location>
        <begin position="23"/>
        <end position="225"/>
    </location>
</feature>
<evidence type="ECO:0000259" key="2">
    <source>
        <dbReference type="Pfam" id="PF01636"/>
    </source>
</evidence>
<comment type="caution">
    <text evidence="3">The sequence shown here is derived from an EMBL/GenBank/DDBJ whole genome shotgun (WGS) entry which is preliminary data.</text>
</comment>
<sequence>MIPDHIKADVFAQLGCQPSEAKLLGGYNNNVYEINRGKDIVVKIVDRSIVAESRVLAELEWLVYLNLHGLSVVRPVHLIGDTYIQPISDGYYLIAYDKVIGTPINSQESRVWNDELFGKWGEMMGKMHTLAKSYQAVHQRPQWFEQDLFNEEAFHSDPLLAGKWKQYHNDLIALTTSKDSYGLIHGDLHQHNLLLRDQEITLLDFGDCEYNWFAYDIAIVMYHTAQTVPEGPHREKFIKSFFTSFMEGYTKENSTTSFVPQIDYFIDYRHFYSYAYHTAYADKSQLTEAQLRFLDEMRLSLINRDSYLGFSIK</sequence>
<dbReference type="Proteomes" id="UP001589818">
    <property type="component" value="Unassembled WGS sequence"/>
</dbReference>
<dbReference type="EMBL" id="JBHLVF010000011">
    <property type="protein sequence ID" value="MFC0391391.1"/>
    <property type="molecule type" value="Genomic_DNA"/>
</dbReference>
<name>A0ABV6J6J7_9BACL</name>
<protein>
    <submittedName>
        <fullName evidence="3">Phosphotransferase enzyme family protein</fullName>
    </submittedName>
</protein>
<proteinExistence type="inferred from homology"/>
<dbReference type="InterPro" id="IPR002575">
    <property type="entry name" value="Aminoglycoside_PTrfase"/>
</dbReference>
<dbReference type="RefSeq" id="WP_204819956.1">
    <property type="nucleotide sequence ID" value="NZ_JANHOF010000006.1"/>
</dbReference>
<keyword evidence="4" id="KW-1185">Reference proteome</keyword>
<evidence type="ECO:0000313" key="3">
    <source>
        <dbReference type="EMBL" id="MFC0391391.1"/>
    </source>
</evidence>
<dbReference type="PANTHER" id="PTHR21064">
    <property type="entry name" value="AMINOGLYCOSIDE PHOSPHOTRANSFERASE DOMAIN-CONTAINING PROTEIN-RELATED"/>
    <property type="match status" value="1"/>
</dbReference>
<gene>
    <name evidence="3" type="ORF">ACFFJ8_08395</name>
</gene>
<dbReference type="PANTHER" id="PTHR21064:SF6">
    <property type="entry name" value="AMINOGLYCOSIDE PHOSPHOTRANSFERASE DOMAIN-CONTAINING PROTEIN"/>
    <property type="match status" value="1"/>
</dbReference>
<dbReference type="InterPro" id="IPR050249">
    <property type="entry name" value="Pseudomonas-type_ThrB"/>
</dbReference>
<evidence type="ECO:0000256" key="1">
    <source>
        <dbReference type="ARBA" id="ARBA00038240"/>
    </source>
</evidence>
<dbReference type="Gene3D" id="3.90.1200.10">
    <property type="match status" value="1"/>
</dbReference>